<dbReference type="Proteomes" id="UP001165283">
    <property type="component" value="Unassembled WGS sequence"/>
</dbReference>
<comment type="caution">
    <text evidence="3">The sequence shown here is derived from an EMBL/GenBank/DDBJ whole genome shotgun (WGS) entry which is preliminary data.</text>
</comment>
<organism evidence="3 4">
    <name type="scientific">Pseudonocardia humida</name>
    <dbReference type="NCBI Taxonomy" id="2800819"/>
    <lineage>
        <taxon>Bacteria</taxon>
        <taxon>Bacillati</taxon>
        <taxon>Actinomycetota</taxon>
        <taxon>Actinomycetes</taxon>
        <taxon>Pseudonocardiales</taxon>
        <taxon>Pseudonocardiaceae</taxon>
        <taxon>Pseudonocardia</taxon>
    </lineage>
</organism>
<dbReference type="EMBL" id="JAGSOV010000097">
    <property type="protein sequence ID" value="MCO1660905.1"/>
    <property type="molecule type" value="Genomic_DNA"/>
</dbReference>
<keyword evidence="2" id="KW-0812">Transmembrane</keyword>
<evidence type="ECO:0000313" key="3">
    <source>
        <dbReference type="EMBL" id="MCO1660905.1"/>
    </source>
</evidence>
<feature type="transmembrane region" description="Helical" evidence="2">
    <location>
        <begin position="37"/>
        <end position="66"/>
    </location>
</feature>
<gene>
    <name evidence="3" type="ORF">KDL28_38240</name>
</gene>
<keyword evidence="2" id="KW-0472">Membrane</keyword>
<evidence type="ECO:0000313" key="4">
    <source>
        <dbReference type="Proteomes" id="UP001165283"/>
    </source>
</evidence>
<feature type="compositionally biased region" description="Basic and acidic residues" evidence="1">
    <location>
        <begin position="1"/>
        <end position="12"/>
    </location>
</feature>
<feature type="compositionally biased region" description="Basic and acidic residues" evidence="1">
    <location>
        <begin position="72"/>
        <end position="92"/>
    </location>
</feature>
<accession>A0ABT1ADC5</accession>
<feature type="region of interest" description="Disordered" evidence="1">
    <location>
        <begin position="68"/>
        <end position="102"/>
    </location>
</feature>
<evidence type="ECO:0000256" key="1">
    <source>
        <dbReference type="SAM" id="MobiDB-lite"/>
    </source>
</evidence>
<feature type="region of interest" description="Disordered" evidence="1">
    <location>
        <begin position="1"/>
        <end position="31"/>
    </location>
</feature>
<reference evidence="3" key="1">
    <citation type="submission" date="2021-04" db="EMBL/GenBank/DDBJ databases">
        <title>Pseudonocardia sp. nov., isolated from sandy soil of mangrove forest.</title>
        <authorList>
            <person name="Zan Z."/>
            <person name="Huang R."/>
            <person name="Liu W."/>
        </authorList>
    </citation>
    <scope>NUCLEOTIDE SEQUENCE</scope>
    <source>
        <strain evidence="3">S2-4</strain>
    </source>
</reference>
<protein>
    <submittedName>
        <fullName evidence="3">Uncharacterized protein</fullName>
    </submittedName>
</protein>
<proteinExistence type="predicted"/>
<keyword evidence="4" id="KW-1185">Reference proteome</keyword>
<dbReference type="RefSeq" id="WP_252446432.1">
    <property type="nucleotide sequence ID" value="NZ_JAGSOV010000097.1"/>
</dbReference>
<evidence type="ECO:0000256" key="2">
    <source>
        <dbReference type="SAM" id="Phobius"/>
    </source>
</evidence>
<sequence length="102" mass="10230">MPEHGGPEDRQPDPITFAQDAGPGAMPGDTTVSAGTAAALLIGLVGLTGSVVALGVAITIVVLAWLPSTGGDADRSGRDRSAPGRPPPHEPRPPFGGPLGWF</sequence>
<name>A0ABT1ADC5_9PSEU</name>
<keyword evidence="2" id="KW-1133">Transmembrane helix</keyword>